<comment type="caution">
    <text evidence="3">The sequence shown here is derived from an EMBL/GenBank/DDBJ whole genome shotgun (WGS) entry which is preliminary data.</text>
</comment>
<dbReference type="Proteomes" id="UP000724874">
    <property type="component" value="Unassembled WGS sequence"/>
</dbReference>
<gene>
    <name evidence="3" type="ORF">CPB84DRAFT_1791863</name>
</gene>
<evidence type="ECO:0000259" key="2">
    <source>
        <dbReference type="Pfam" id="PF20152"/>
    </source>
</evidence>
<protein>
    <recommendedName>
        <fullName evidence="2">DUF6534 domain-containing protein</fullName>
    </recommendedName>
</protein>
<feature type="transmembrane region" description="Helical" evidence="1">
    <location>
        <begin position="36"/>
        <end position="54"/>
    </location>
</feature>
<accession>A0A9P5TIF3</accession>
<dbReference type="PANTHER" id="PTHR40465:SF1">
    <property type="entry name" value="DUF6534 DOMAIN-CONTAINING PROTEIN"/>
    <property type="match status" value="1"/>
</dbReference>
<dbReference type="InterPro" id="IPR045339">
    <property type="entry name" value="DUF6534"/>
</dbReference>
<keyword evidence="1" id="KW-0472">Membrane</keyword>
<dbReference type="PANTHER" id="PTHR40465">
    <property type="entry name" value="CHROMOSOME 1, WHOLE GENOME SHOTGUN SEQUENCE"/>
    <property type="match status" value="1"/>
</dbReference>
<evidence type="ECO:0000313" key="3">
    <source>
        <dbReference type="EMBL" id="KAF8881427.1"/>
    </source>
</evidence>
<dbReference type="OrthoDB" id="3053835at2759"/>
<feature type="transmembrane region" description="Helical" evidence="1">
    <location>
        <begin position="6"/>
        <end position="24"/>
    </location>
</feature>
<evidence type="ECO:0000313" key="4">
    <source>
        <dbReference type="Proteomes" id="UP000724874"/>
    </source>
</evidence>
<feature type="transmembrane region" description="Helical" evidence="1">
    <location>
        <begin position="74"/>
        <end position="94"/>
    </location>
</feature>
<dbReference type="EMBL" id="JADNYJ010000132">
    <property type="protein sequence ID" value="KAF8881427.1"/>
    <property type="molecule type" value="Genomic_DNA"/>
</dbReference>
<sequence length="268" mass="30054">MTNLLHWGLFGSLSTQVYIYFLAFPNDPRWTQMLVYGLYIAEVIQTILLTQSAFSSFAEGFGNLNAVNEEKNLWFSVPIMSSAIAAVVQVFYAYRIRILAQSYIVPSIIILLSFIQLAGGIATGIIAHQSRLFSHALCDVIIAAGMTYYLTTKKTSWKQTRKIVRKLIRLIIETGTLTAKLLPSDIRNPGKMYSTTMMVVFNSRTRIVGGESSIEYMSEVMRRLAPLTHGLVWCFRTGHYYTGAVYLPLDNWTPANKKAEEASAPRGA</sequence>
<keyword evidence="4" id="KW-1185">Reference proteome</keyword>
<dbReference type="AlphaFoldDB" id="A0A9P5TIF3"/>
<reference evidence="3" key="1">
    <citation type="submission" date="2020-11" db="EMBL/GenBank/DDBJ databases">
        <authorList>
            <consortium name="DOE Joint Genome Institute"/>
            <person name="Ahrendt S."/>
            <person name="Riley R."/>
            <person name="Andreopoulos W."/>
            <person name="LaButti K."/>
            <person name="Pangilinan J."/>
            <person name="Ruiz-duenas F.J."/>
            <person name="Barrasa J.M."/>
            <person name="Sanchez-Garcia M."/>
            <person name="Camarero S."/>
            <person name="Miyauchi S."/>
            <person name="Serrano A."/>
            <person name="Linde D."/>
            <person name="Babiker R."/>
            <person name="Drula E."/>
            <person name="Ayuso-Fernandez I."/>
            <person name="Pacheco R."/>
            <person name="Padilla G."/>
            <person name="Ferreira P."/>
            <person name="Barriuso J."/>
            <person name="Kellner H."/>
            <person name="Castanera R."/>
            <person name="Alfaro M."/>
            <person name="Ramirez L."/>
            <person name="Pisabarro A.G."/>
            <person name="Kuo A."/>
            <person name="Tritt A."/>
            <person name="Lipzen A."/>
            <person name="He G."/>
            <person name="Yan M."/>
            <person name="Ng V."/>
            <person name="Cullen D."/>
            <person name="Martin F."/>
            <person name="Rosso M.-N."/>
            <person name="Henrissat B."/>
            <person name="Hibbett D."/>
            <person name="Martinez A.T."/>
            <person name="Grigoriev I.V."/>
        </authorList>
    </citation>
    <scope>NUCLEOTIDE SEQUENCE</scope>
    <source>
        <strain evidence="3">AH 44721</strain>
    </source>
</reference>
<keyword evidence="1" id="KW-1133">Transmembrane helix</keyword>
<evidence type="ECO:0000256" key="1">
    <source>
        <dbReference type="SAM" id="Phobius"/>
    </source>
</evidence>
<proteinExistence type="predicted"/>
<dbReference type="Pfam" id="PF20152">
    <property type="entry name" value="DUF6534"/>
    <property type="match status" value="1"/>
</dbReference>
<feature type="transmembrane region" description="Helical" evidence="1">
    <location>
        <begin position="103"/>
        <end position="126"/>
    </location>
</feature>
<organism evidence="3 4">
    <name type="scientific">Gymnopilus junonius</name>
    <name type="common">Spectacular rustgill mushroom</name>
    <name type="synonym">Gymnopilus spectabilis subsp. junonius</name>
    <dbReference type="NCBI Taxonomy" id="109634"/>
    <lineage>
        <taxon>Eukaryota</taxon>
        <taxon>Fungi</taxon>
        <taxon>Dikarya</taxon>
        <taxon>Basidiomycota</taxon>
        <taxon>Agaricomycotina</taxon>
        <taxon>Agaricomycetes</taxon>
        <taxon>Agaricomycetidae</taxon>
        <taxon>Agaricales</taxon>
        <taxon>Agaricineae</taxon>
        <taxon>Hymenogastraceae</taxon>
        <taxon>Gymnopilus</taxon>
    </lineage>
</organism>
<keyword evidence="1" id="KW-0812">Transmembrane</keyword>
<name>A0A9P5TIF3_GYMJU</name>
<feature type="transmembrane region" description="Helical" evidence="1">
    <location>
        <begin position="132"/>
        <end position="151"/>
    </location>
</feature>
<feature type="domain" description="DUF6534" evidence="2">
    <location>
        <begin position="136"/>
        <end position="205"/>
    </location>
</feature>